<reference evidence="1 2" key="1">
    <citation type="journal article" date="2014" name="Int. J. Syst. Evol. Microbiol.">
        <title>Complete genome sequence of Corynebacterium casei LMG S-19264T (=DSM 44701T), isolated from a smear-ripened cheese.</title>
        <authorList>
            <consortium name="US DOE Joint Genome Institute (JGI-PGF)"/>
            <person name="Walter F."/>
            <person name="Albersmeier A."/>
            <person name="Kalinowski J."/>
            <person name="Ruckert C."/>
        </authorList>
    </citation>
    <scope>NUCLEOTIDE SEQUENCE [LARGE SCALE GENOMIC DNA]</scope>
    <source>
        <strain evidence="1 2">JCM 4205</strain>
    </source>
</reference>
<dbReference type="AlphaFoldDB" id="A0AAV4KEY0"/>
<comment type="caution">
    <text evidence="1">The sequence shown here is derived from an EMBL/GenBank/DDBJ whole genome shotgun (WGS) entry which is preliminary data.</text>
</comment>
<gene>
    <name evidence="1" type="ORF">GCM10010497_10330</name>
</gene>
<protein>
    <submittedName>
        <fullName evidence="1">Uncharacterized protein</fullName>
    </submittedName>
</protein>
<dbReference type="GeneID" id="95455930"/>
<accession>A0AAV4KEY0</accession>
<organism evidence="1 2">
    <name type="scientific">Streptomyces cinereoruber</name>
    <dbReference type="NCBI Taxonomy" id="67260"/>
    <lineage>
        <taxon>Bacteria</taxon>
        <taxon>Bacillati</taxon>
        <taxon>Actinomycetota</taxon>
        <taxon>Actinomycetes</taxon>
        <taxon>Kitasatosporales</taxon>
        <taxon>Streptomycetaceae</taxon>
        <taxon>Streptomyces</taxon>
    </lineage>
</organism>
<dbReference type="Proteomes" id="UP000642014">
    <property type="component" value="Unassembled WGS sequence"/>
</dbReference>
<proteinExistence type="predicted"/>
<name>A0AAV4KEY0_9ACTN</name>
<evidence type="ECO:0000313" key="2">
    <source>
        <dbReference type="Proteomes" id="UP000642014"/>
    </source>
</evidence>
<sequence length="96" mass="11069">MSLGVRVLDGGRRIQSEFVDDDEQSLLRFCTGAPETAVRWGVSQWRETLFNSKQAYQLIREIEETPAELMTPVLRLLLEGARWAHRRSGYLQFLGD</sequence>
<dbReference type="EMBL" id="BMSJ01000001">
    <property type="protein sequence ID" value="GGR10167.1"/>
    <property type="molecule type" value="Genomic_DNA"/>
</dbReference>
<evidence type="ECO:0000313" key="1">
    <source>
        <dbReference type="EMBL" id="GGR10167.1"/>
    </source>
</evidence>
<dbReference type="RefSeq" id="WP_063915158.1">
    <property type="nucleotide sequence ID" value="NZ_BMSJ01000001.1"/>
</dbReference>